<keyword evidence="2" id="KW-0805">Transcription regulation</keyword>
<keyword evidence="3" id="KW-0238">DNA-binding</keyword>
<dbReference type="Proteomes" id="UP000504604">
    <property type="component" value="Linkage group LG15"/>
</dbReference>
<dbReference type="GO" id="GO:0003677">
    <property type="term" value="F:DNA binding"/>
    <property type="evidence" value="ECO:0007669"/>
    <property type="project" value="UniProtKB-KW"/>
</dbReference>
<feature type="domain" description="TF-B3" evidence="6">
    <location>
        <begin position="66"/>
        <end position="161"/>
    </location>
</feature>
<dbReference type="GO" id="GO:0005634">
    <property type="term" value="C:nucleus"/>
    <property type="evidence" value="ECO:0007669"/>
    <property type="project" value="UniProtKB-SubCell"/>
</dbReference>
<dbReference type="GeneID" id="105177759"/>
<evidence type="ECO:0000256" key="3">
    <source>
        <dbReference type="ARBA" id="ARBA00023125"/>
    </source>
</evidence>
<dbReference type="PROSITE" id="PS50863">
    <property type="entry name" value="B3"/>
    <property type="match status" value="1"/>
</dbReference>
<dbReference type="CDD" id="cd10017">
    <property type="entry name" value="B3_DNA"/>
    <property type="match status" value="1"/>
</dbReference>
<reference evidence="8" key="1">
    <citation type="submission" date="2025-08" db="UniProtKB">
        <authorList>
            <consortium name="RefSeq"/>
        </authorList>
    </citation>
    <scope>IDENTIFICATION</scope>
</reference>
<protein>
    <submittedName>
        <fullName evidence="8">B3 domain-containing protein Os08g0324300-like</fullName>
    </submittedName>
</protein>
<dbReference type="PANTHER" id="PTHR31920:SF122">
    <property type="entry name" value="B3 DOMAIN-CONTAINING PROTEIN REM23"/>
    <property type="match status" value="1"/>
</dbReference>
<dbReference type="InterPro" id="IPR050655">
    <property type="entry name" value="Plant_B3_domain"/>
</dbReference>
<dbReference type="InterPro" id="IPR003340">
    <property type="entry name" value="B3_DNA-bd"/>
</dbReference>
<dbReference type="KEGG" id="sind:105177759"/>
<dbReference type="RefSeq" id="XP_011099307.1">
    <property type="nucleotide sequence ID" value="XM_011101005.2"/>
</dbReference>
<keyword evidence="7" id="KW-1185">Reference proteome</keyword>
<dbReference type="SMART" id="SM01019">
    <property type="entry name" value="B3"/>
    <property type="match status" value="2"/>
</dbReference>
<sequence length="308" mass="35748">MVTGTIRIPSIAKFVQQNFDSSEALAKHLTPVKFTERDSLYLTPAILCFRTRPQKKKKMSLKPNQRPSFFKILIVDFTRRLRVPPVFSQRYGSALGGSVRLRNSSGKIWFVKLEQMDEDERYCFTQGWNKFAEEVGLEVGEFLVFRFVGESMFDVSVYGVHGCDREIPGAGFQVEDFDPDEQVELREDVPNVIKKKQSRAGNARTSESDHSQEEKSPLYFEILLKFHHRSRVSPPKKFWMAAGLSVRRTVGVVYLPKHHYQIVKLDHRPKYRIDITSGWSEFRKANGLVFGKTYSFEFKKIDNHKKVK</sequence>
<evidence type="ECO:0000313" key="8">
    <source>
        <dbReference type="RefSeq" id="XP_011099307.1"/>
    </source>
</evidence>
<evidence type="ECO:0000256" key="5">
    <source>
        <dbReference type="ARBA" id="ARBA00023242"/>
    </source>
</evidence>
<comment type="subcellular location">
    <subcellularLocation>
        <location evidence="1">Nucleus</location>
    </subcellularLocation>
</comment>
<dbReference type="SUPFAM" id="SSF101936">
    <property type="entry name" value="DNA-binding pseudobarrel domain"/>
    <property type="match status" value="2"/>
</dbReference>
<evidence type="ECO:0000256" key="4">
    <source>
        <dbReference type="ARBA" id="ARBA00023163"/>
    </source>
</evidence>
<evidence type="ECO:0000259" key="6">
    <source>
        <dbReference type="PROSITE" id="PS50863"/>
    </source>
</evidence>
<organism evidence="7 8">
    <name type="scientific">Sesamum indicum</name>
    <name type="common">Oriental sesame</name>
    <name type="synonym">Sesamum orientale</name>
    <dbReference type="NCBI Taxonomy" id="4182"/>
    <lineage>
        <taxon>Eukaryota</taxon>
        <taxon>Viridiplantae</taxon>
        <taxon>Streptophyta</taxon>
        <taxon>Embryophyta</taxon>
        <taxon>Tracheophyta</taxon>
        <taxon>Spermatophyta</taxon>
        <taxon>Magnoliopsida</taxon>
        <taxon>eudicotyledons</taxon>
        <taxon>Gunneridae</taxon>
        <taxon>Pentapetalae</taxon>
        <taxon>asterids</taxon>
        <taxon>lamiids</taxon>
        <taxon>Lamiales</taxon>
        <taxon>Pedaliaceae</taxon>
        <taxon>Sesamum</taxon>
    </lineage>
</organism>
<evidence type="ECO:0000256" key="2">
    <source>
        <dbReference type="ARBA" id="ARBA00023015"/>
    </source>
</evidence>
<accession>A0A6I9UGH1</accession>
<dbReference type="FunCoup" id="A0A6I9UGH1">
    <property type="interactions" value="63"/>
</dbReference>
<dbReference type="AlphaFoldDB" id="A0A6I9UGH1"/>
<dbReference type="Gene3D" id="2.40.330.10">
    <property type="entry name" value="DNA-binding pseudobarrel domain"/>
    <property type="match status" value="2"/>
</dbReference>
<dbReference type="PANTHER" id="PTHR31920">
    <property type="entry name" value="B3 DOMAIN-CONTAINING"/>
    <property type="match status" value="1"/>
</dbReference>
<keyword evidence="5" id="KW-0539">Nucleus</keyword>
<gene>
    <name evidence="8" type="primary">LOC105177759</name>
</gene>
<proteinExistence type="predicted"/>
<keyword evidence="4" id="KW-0804">Transcription</keyword>
<evidence type="ECO:0000313" key="7">
    <source>
        <dbReference type="Proteomes" id="UP000504604"/>
    </source>
</evidence>
<dbReference type="OrthoDB" id="912016at2759"/>
<dbReference type="Pfam" id="PF02362">
    <property type="entry name" value="B3"/>
    <property type="match status" value="1"/>
</dbReference>
<dbReference type="InParanoid" id="A0A6I9UGH1"/>
<name>A0A6I9UGH1_SESIN</name>
<evidence type="ECO:0000256" key="1">
    <source>
        <dbReference type="ARBA" id="ARBA00004123"/>
    </source>
</evidence>
<dbReference type="InterPro" id="IPR015300">
    <property type="entry name" value="DNA-bd_pseudobarrel_sf"/>
</dbReference>